<dbReference type="AlphaFoldDB" id="A0A7D5P7W9"/>
<proteinExistence type="predicted"/>
<dbReference type="EMBL" id="CP058910">
    <property type="protein sequence ID" value="QLH80065.1"/>
    <property type="molecule type" value="Genomic_DNA"/>
</dbReference>
<feature type="region of interest" description="Disordered" evidence="1">
    <location>
        <begin position="41"/>
        <end position="84"/>
    </location>
</feature>
<keyword evidence="3" id="KW-1185">Reference proteome</keyword>
<dbReference type="Proteomes" id="UP000509667">
    <property type="component" value="Chromosome"/>
</dbReference>
<feature type="compositionally biased region" description="Basic and acidic residues" evidence="1">
    <location>
        <begin position="41"/>
        <end position="52"/>
    </location>
</feature>
<evidence type="ECO:0000313" key="2">
    <source>
        <dbReference type="EMBL" id="QLH80065.1"/>
    </source>
</evidence>
<sequence length="84" mass="9901">MRRYSEYRGFIYLGCIELDMDLSPPPRLLAFLKHEMEEIKNDPDRSLEDRNHASSVLGKVNGEIEWEKEQNRNEVTPENEPVPQ</sequence>
<protein>
    <submittedName>
        <fullName evidence="2">Uncharacterized protein</fullName>
    </submittedName>
</protein>
<evidence type="ECO:0000256" key="1">
    <source>
        <dbReference type="SAM" id="MobiDB-lite"/>
    </source>
</evidence>
<organism evidence="2 3">
    <name type="scientific">Halosimplex rubrum</name>
    <dbReference type="NCBI Taxonomy" id="869889"/>
    <lineage>
        <taxon>Archaea</taxon>
        <taxon>Methanobacteriati</taxon>
        <taxon>Methanobacteriota</taxon>
        <taxon>Stenosarchaea group</taxon>
        <taxon>Halobacteria</taxon>
        <taxon>Halobacteriales</taxon>
        <taxon>Haloarculaceae</taxon>
        <taxon>Halosimplex</taxon>
    </lineage>
</organism>
<reference evidence="2 3" key="1">
    <citation type="submission" date="2020-07" db="EMBL/GenBank/DDBJ databases">
        <title>Halosimplex pelagicum sp. nov. and Halosimplex rubrum sp. nov., isolated from salted brown alga Laminaria, and emended description of the genus Halosimplex.</title>
        <authorList>
            <person name="Cui H."/>
        </authorList>
    </citation>
    <scope>NUCLEOTIDE SEQUENCE [LARGE SCALE GENOMIC DNA]</scope>
    <source>
        <strain evidence="2 3">R27</strain>
    </source>
</reference>
<evidence type="ECO:0000313" key="3">
    <source>
        <dbReference type="Proteomes" id="UP000509667"/>
    </source>
</evidence>
<gene>
    <name evidence="2" type="ORF">HZS55_19960</name>
</gene>
<dbReference type="KEGG" id="hrr:HZS55_19960"/>
<name>A0A7D5P7W9_9EURY</name>
<accession>A0A7D5P7W9</accession>